<dbReference type="AlphaFoldDB" id="A0ABD1U4Q4"/>
<gene>
    <name evidence="1" type="ORF">Fot_23902</name>
</gene>
<organism evidence="1 2">
    <name type="scientific">Forsythia ovata</name>
    <dbReference type="NCBI Taxonomy" id="205694"/>
    <lineage>
        <taxon>Eukaryota</taxon>
        <taxon>Viridiplantae</taxon>
        <taxon>Streptophyta</taxon>
        <taxon>Embryophyta</taxon>
        <taxon>Tracheophyta</taxon>
        <taxon>Spermatophyta</taxon>
        <taxon>Magnoliopsida</taxon>
        <taxon>eudicotyledons</taxon>
        <taxon>Gunneridae</taxon>
        <taxon>Pentapetalae</taxon>
        <taxon>asterids</taxon>
        <taxon>lamiids</taxon>
        <taxon>Lamiales</taxon>
        <taxon>Oleaceae</taxon>
        <taxon>Forsythieae</taxon>
        <taxon>Forsythia</taxon>
    </lineage>
</organism>
<accession>A0ABD1U4Q4</accession>
<sequence length="106" mass="12728">MEEVVNVEDGCHRTVEEALARGGGDLWIRKISHRSARVKINYKRHAVKMIMLRLYPSNNFVSFFPAYQEQKDQGNWECKQYLPRGHDNWIPHYFKRYRAKKIDMND</sequence>
<evidence type="ECO:0000313" key="1">
    <source>
        <dbReference type="EMBL" id="KAL2519979.1"/>
    </source>
</evidence>
<name>A0ABD1U4Q4_9LAMI</name>
<dbReference type="EMBL" id="JBFOLJ010000007">
    <property type="protein sequence ID" value="KAL2519979.1"/>
    <property type="molecule type" value="Genomic_DNA"/>
</dbReference>
<dbReference type="Proteomes" id="UP001604277">
    <property type="component" value="Unassembled WGS sequence"/>
</dbReference>
<keyword evidence="2" id="KW-1185">Reference proteome</keyword>
<comment type="caution">
    <text evidence="1">The sequence shown here is derived from an EMBL/GenBank/DDBJ whole genome shotgun (WGS) entry which is preliminary data.</text>
</comment>
<evidence type="ECO:0000313" key="2">
    <source>
        <dbReference type="Proteomes" id="UP001604277"/>
    </source>
</evidence>
<protein>
    <submittedName>
        <fullName evidence="1">Uncharacterized protein</fullName>
    </submittedName>
</protein>
<proteinExistence type="predicted"/>
<reference evidence="2" key="1">
    <citation type="submission" date="2024-07" db="EMBL/GenBank/DDBJ databases">
        <title>Two chromosome-level genome assemblies of Korean endemic species Abeliophyllum distichum and Forsythia ovata (Oleaceae).</title>
        <authorList>
            <person name="Jang H."/>
        </authorList>
    </citation>
    <scope>NUCLEOTIDE SEQUENCE [LARGE SCALE GENOMIC DNA]</scope>
</reference>